<evidence type="ECO:0000313" key="4">
    <source>
        <dbReference type="Proteomes" id="UP000248724"/>
    </source>
</evidence>
<proteinExistence type="predicted"/>
<keyword evidence="1" id="KW-0328">Glycosyltransferase</keyword>
<keyword evidence="2" id="KW-0808">Transferase</keyword>
<dbReference type="Pfam" id="PF13692">
    <property type="entry name" value="Glyco_trans_1_4"/>
    <property type="match status" value="1"/>
</dbReference>
<dbReference type="PANTHER" id="PTHR12526:SF510">
    <property type="entry name" value="D-INOSITOL 3-PHOSPHATE GLYCOSYLTRANSFERASE"/>
    <property type="match status" value="1"/>
</dbReference>
<dbReference type="SUPFAM" id="SSF53756">
    <property type="entry name" value="UDP-Glycosyltransferase/glycogen phosphorylase"/>
    <property type="match status" value="1"/>
</dbReference>
<gene>
    <name evidence="3" type="ORF">DLM65_07985</name>
</gene>
<sequence length="403" mass="43092">MSVPEAEPPDREPRHADALRIVVPRYGESVVGGAESAMRRLAHALSAREWTVQVWTTTAVDEATWRTAFTAGVERDGPVKVRRYPVALRRHPWLFARLSTAAYHLPRPLRGERMWSIAQGPYSPGLIRALSQAAPVPTLFSPYLFHPTLFGLPAAPHPRILVPAAHDEPALRLAVVRRAMLSADALWFHSLEERDLVATIHPETGALPSACGVVGVDAPGDVDANAFARRHEIAGPYLYFGGRIAGGKGLETLLAAGALLHTSDASATLVLSGEAGDGVDTPEVRRVGRLGERERWEAIAGAVAIVVPGSMESLSLLALEAWSMGRPCLLNASSAVLAGHAARSGGGWTFRDASQLAAQAAHLIDNPEQAAAMGAAGRAYVAATYRWDLAEERLRTLLAATAR</sequence>
<evidence type="ECO:0000313" key="3">
    <source>
        <dbReference type="EMBL" id="PZR80485.1"/>
    </source>
</evidence>
<protein>
    <submittedName>
        <fullName evidence="3">Uncharacterized protein</fullName>
    </submittedName>
</protein>
<dbReference type="CDD" id="cd03801">
    <property type="entry name" value="GT4_PimA-like"/>
    <property type="match status" value="1"/>
</dbReference>
<dbReference type="AlphaFoldDB" id="A0A2W5ZC52"/>
<evidence type="ECO:0000256" key="2">
    <source>
        <dbReference type="ARBA" id="ARBA00022679"/>
    </source>
</evidence>
<reference evidence="3 4" key="1">
    <citation type="journal article" date="2017" name="Nature">
        <title>Atmospheric trace gases support primary production in Antarctic desert surface soil.</title>
        <authorList>
            <person name="Ji M."/>
            <person name="Greening C."/>
            <person name="Vanwonterghem I."/>
            <person name="Carere C.R."/>
            <person name="Bay S.K."/>
            <person name="Steen J.A."/>
            <person name="Montgomery K."/>
            <person name="Lines T."/>
            <person name="Beardall J."/>
            <person name="van Dorst J."/>
            <person name="Snape I."/>
            <person name="Stott M.B."/>
            <person name="Hugenholtz P."/>
            <person name="Ferrari B.C."/>
        </authorList>
    </citation>
    <scope>NUCLEOTIDE SEQUENCE [LARGE SCALE GENOMIC DNA]</scope>
    <source>
        <strain evidence="3">RRmetagenome_bin12</strain>
    </source>
</reference>
<dbReference type="GO" id="GO:0016757">
    <property type="term" value="F:glycosyltransferase activity"/>
    <property type="evidence" value="ECO:0007669"/>
    <property type="project" value="UniProtKB-KW"/>
</dbReference>
<dbReference type="Proteomes" id="UP000248724">
    <property type="component" value="Unassembled WGS sequence"/>
</dbReference>
<evidence type="ECO:0000256" key="1">
    <source>
        <dbReference type="ARBA" id="ARBA00022676"/>
    </source>
</evidence>
<dbReference type="PANTHER" id="PTHR12526">
    <property type="entry name" value="GLYCOSYLTRANSFERASE"/>
    <property type="match status" value="1"/>
</dbReference>
<comment type="caution">
    <text evidence="3">The sequence shown here is derived from an EMBL/GenBank/DDBJ whole genome shotgun (WGS) entry which is preliminary data.</text>
</comment>
<accession>A0A2W5ZC52</accession>
<name>A0A2W5ZC52_9BACT</name>
<dbReference type="Gene3D" id="3.40.50.2000">
    <property type="entry name" value="Glycogen Phosphorylase B"/>
    <property type="match status" value="2"/>
</dbReference>
<dbReference type="EMBL" id="QHBU01000151">
    <property type="protein sequence ID" value="PZR80485.1"/>
    <property type="molecule type" value="Genomic_DNA"/>
</dbReference>
<organism evidence="3 4">
    <name type="scientific">Candidatus Aeolococcus gillhamiae</name>
    <dbReference type="NCBI Taxonomy" id="3127015"/>
    <lineage>
        <taxon>Bacteria</taxon>
        <taxon>Bacillati</taxon>
        <taxon>Candidatus Dormiibacterota</taxon>
        <taxon>Candidatus Dormibacteria</taxon>
        <taxon>Candidatus Aeolococcales</taxon>
        <taxon>Candidatus Aeolococcaceae</taxon>
        <taxon>Candidatus Aeolococcus</taxon>
    </lineage>
</organism>